<evidence type="ECO:0000256" key="5">
    <source>
        <dbReference type="ARBA" id="ARBA00023136"/>
    </source>
</evidence>
<proteinExistence type="predicted"/>
<accession>A0ABP8VTL6</accession>
<evidence type="ECO:0000256" key="2">
    <source>
        <dbReference type="ARBA" id="ARBA00022475"/>
    </source>
</evidence>
<evidence type="ECO:0000313" key="7">
    <source>
        <dbReference type="EMBL" id="GAA4669688.1"/>
    </source>
</evidence>
<dbReference type="Pfam" id="PF01810">
    <property type="entry name" value="LysE"/>
    <property type="match status" value="1"/>
</dbReference>
<evidence type="ECO:0000313" key="8">
    <source>
        <dbReference type="Proteomes" id="UP001500621"/>
    </source>
</evidence>
<comment type="subcellular location">
    <subcellularLocation>
        <location evidence="1">Cell membrane</location>
        <topology evidence="1">Multi-pass membrane protein</topology>
    </subcellularLocation>
</comment>
<feature type="transmembrane region" description="Helical" evidence="6">
    <location>
        <begin position="146"/>
        <end position="167"/>
    </location>
</feature>
<keyword evidence="3 6" id="KW-0812">Transmembrane</keyword>
<keyword evidence="5 6" id="KW-0472">Membrane</keyword>
<keyword evidence="4 6" id="KW-1133">Transmembrane helix</keyword>
<dbReference type="Proteomes" id="UP001500621">
    <property type="component" value="Unassembled WGS sequence"/>
</dbReference>
<feature type="transmembrane region" description="Helical" evidence="6">
    <location>
        <begin position="71"/>
        <end position="89"/>
    </location>
</feature>
<evidence type="ECO:0000256" key="6">
    <source>
        <dbReference type="SAM" id="Phobius"/>
    </source>
</evidence>
<organism evidence="7 8">
    <name type="scientific">Nocardioides nanhaiensis</name>
    <dbReference type="NCBI Taxonomy" id="1476871"/>
    <lineage>
        <taxon>Bacteria</taxon>
        <taxon>Bacillati</taxon>
        <taxon>Actinomycetota</taxon>
        <taxon>Actinomycetes</taxon>
        <taxon>Propionibacteriales</taxon>
        <taxon>Nocardioidaceae</taxon>
        <taxon>Nocardioides</taxon>
    </lineage>
</organism>
<dbReference type="PANTHER" id="PTHR30086:SF20">
    <property type="entry name" value="ARGININE EXPORTER PROTEIN ARGO-RELATED"/>
    <property type="match status" value="1"/>
</dbReference>
<feature type="transmembrane region" description="Helical" evidence="6">
    <location>
        <begin position="179"/>
        <end position="199"/>
    </location>
</feature>
<name>A0ABP8VTL6_9ACTN</name>
<dbReference type="PANTHER" id="PTHR30086">
    <property type="entry name" value="ARGININE EXPORTER PROTEIN ARGO"/>
    <property type="match status" value="1"/>
</dbReference>
<keyword evidence="2" id="KW-1003">Cell membrane</keyword>
<dbReference type="RefSeq" id="WP_345262245.1">
    <property type="nucleotide sequence ID" value="NZ_BAABIM010000001.1"/>
</dbReference>
<dbReference type="InterPro" id="IPR001123">
    <property type="entry name" value="LeuE-type"/>
</dbReference>
<evidence type="ECO:0000256" key="1">
    <source>
        <dbReference type="ARBA" id="ARBA00004651"/>
    </source>
</evidence>
<protein>
    <submittedName>
        <fullName evidence="7">LysE/ArgO family amino acid transporter</fullName>
    </submittedName>
</protein>
<evidence type="ECO:0000256" key="3">
    <source>
        <dbReference type="ARBA" id="ARBA00022692"/>
    </source>
</evidence>
<dbReference type="EMBL" id="BAABIM010000001">
    <property type="protein sequence ID" value="GAA4669688.1"/>
    <property type="molecule type" value="Genomic_DNA"/>
</dbReference>
<feature type="transmembrane region" description="Helical" evidence="6">
    <location>
        <begin position="110"/>
        <end position="126"/>
    </location>
</feature>
<reference evidence="8" key="1">
    <citation type="journal article" date="2019" name="Int. J. Syst. Evol. Microbiol.">
        <title>The Global Catalogue of Microorganisms (GCM) 10K type strain sequencing project: providing services to taxonomists for standard genome sequencing and annotation.</title>
        <authorList>
            <consortium name="The Broad Institute Genomics Platform"/>
            <consortium name="The Broad Institute Genome Sequencing Center for Infectious Disease"/>
            <person name="Wu L."/>
            <person name="Ma J."/>
        </authorList>
    </citation>
    <scope>NUCLEOTIDE SEQUENCE [LARGE SCALE GENOMIC DNA]</scope>
    <source>
        <strain evidence="8">JCM 18127</strain>
    </source>
</reference>
<gene>
    <name evidence="7" type="ORF">GCM10023226_02670</name>
</gene>
<sequence length="201" mass="20999">MLTSTAAGLATGLSLIVAIGAQNAFVLRQGLARQHVGVVVAVCAVSDLLLILAGVAGIGTIVERAGWLVEVVRWLGVAFLTVYGVRSLLRARRPADTLEAARAGAPSRRAAVGSAVALTWLNPHVYLDTVLLLGSIASTHGSQGRWWFAAGACAASLLWFTALGYGARLAHRRLASPRAWQVLDVLIGVTMLAIAVMLARG</sequence>
<evidence type="ECO:0000256" key="4">
    <source>
        <dbReference type="ARBA" id="ARBA00022989"/>
    </source>
</evidence>
<comment type="caution">
    <text evidence="7">The sequence shown here is derived from an EMBL/GenBank/DDBJ whole genome shotgun (WGS) entry which is preliminary data.</text>
</comment>
<keyword evidence="8" id="KW-1185">Reference proteome</keyword>
<feature type="transmembrane region" description="Helical" evidence="6">
    <location>
        <begin position="6"/>
        <end position="26"/>
    </location>
</feature>
<feature type="transmembrane region" description="Helical" evidence="6">
    <location>
        <begin position="38"/>
        <end position="59"/>
    </location>
</feature>